<reference evidence="5" key="1">
    <citation type="submission" date="2022-07" db="EMBL/GenBank/DDBJ databases">
        <title>Phylogenomic reconstructions and comparative analyses of Kickxellomycotina fungi.</title>
        <authorList>
            <person name="Reynolds N.K."/>
            <person name="Stajich J.E."/>
            <person name="Barry K."/>
            <person name="Grigoriev I.V."/>
            <person name="Crous P."/>
            <person name="Smith M.E."/>
        </authorList>
    </citation>
    <scope>NUCLEOTIDE SEQUENCE</scope>
    <source>
        <strain evidence="5">RSA 567</strain>
    </source>
</reference>
<accession>A0A9W8EAD1</accession>
<dbReference type="CDD" id="cd22191">
    <property type="entry name" value="DPBB_RlpA_EXP_N-like"/>
    <property type="match status" value="1"/>
</dbReference>
<feature type="region of interest" description="Disordered" evidence="2">
    <location>
        <begin position="45"/>
        <end position="147"/>
    </location>
</feature>
<feature type="compositionally biased region" description="Basic and acidic residues" evidence="2">
    <location>
        <begin position="57"/>
        <end position="68"/>
    </location>
</feature>
<comment type="caution">
    <text evidence="5">The sequence shown here is derived from an EMBL/GenBank/DDBJ whole genome shotgun (WGS) entry which is preliminary data.</text>
</comment>
<evidence type="ECO:0000259" key="4">
    <source>
        <dbReference type="Pfam" id="PF03330"/>
    </source>
</evidence>
<feature type="domain" description="RlpA-like protein double-psi beta-barrel" evidence="4">
    <location>
        <begin position="155"/>
        <end position="230"/>
    </location>
</feature>
<keyword evidence="6" id="KW-1185">Reference proteome</keyword>
<evidence type="ECO:0000256" key="3">
    <source>
        <dbReference type="SAM" id="SignalP"/>
    </source>
</evidence>
<organism evidence="5 6">
    <name type="scientific">Dimargaris verticillata</name>
    <dbReference type="NCBI Taxonomy" id="2761393"/>
    <lineage>
        <taxon>Eukaryota</taxon>
        <taxon>Fungi</taxon>
        <taxon>Fungi incertae sedis</taxon>
        <taxon>Zoopagomycota</taxon>
        <taxon>Kickxellomycotina</taxon>
        <taxon>Dimargaritomycetes</taxon>
        <taxon>Dimargaritales</taxon>
        <taxon>Dimargaritaceae</taxon>
        <taxon>Dimargaris</taxon>
    </lineage>
</organism>
<dbReference type="OrthoDB" id="623670at2759"/>
<dbReference type="PANTHER" id="PTHR31836:SF28">
    <property type="entry name" value="SRCR DOMAIN-CONTAINING PROTEIN-RELATED"/>
    <property type="match status" value="1"/>
</dbReference>
<dbReference type="InterPro" id="IPR009009">
    <property type="entry name" value="RlpA-like_DPBB"/>
</dbReference>
<feature type="compositionally biased region" description="Basic and acidic residues" evidence="2">
    <location>
        <begin position="76"/>
        <end position="100"/>
    </location>
</feature>
<gene>
    <name evidence="5" type="ORF">H4R34_005309</name>
</gene>
<feature type="signal peptide" evidence="3">
    <location>
        <begin position="1"/>
        <end position="22"/>
    </location>
</feature>
<evidence type="ECO:0000256" key="1">
    <source>
        <dbReference type="ARBA" id="ARBA00022729"/>
    </source>
</evidence>
<dbReference type="AlphaFoldDB" id="A0A9W8EAD1"/>
<keyword evidence="1 3" id="KW-0732">Signal</keyword>
<dbReference type="InterPro" id="IPR036908">
    <property type="entry name" value="RlpA-like_sf"/>
</dbReference>
<evidence type="ECO:0000256" key="2">
    <source>
        <dbReference type="SAM" id="MobiDB-lite"/>
    </source>
</evidence>
<feature type="compositionally biased region" description="Polar residues" evidence="2">
    <location>
        <begin position="118"/>
        <end position="147"/>
    </location>
</feature>
<proteinExistence type="predicted"/>
<dbReference type="Gene3D" id="2.40.40.10">
    <property type="entry name" value="RlpA-like domain"/>
    <property type="match status" value="1"/>
</dbReference>
<dbReference type="PANTHER" id="PTHR31836">
    <property type="match status" value="1"/>
</dbReference>
<sequence length="246" mass="25852">MYKVLLAASLITILGARTPSLAAPIDQQLQPRAVSATVTISRGNHYQSLAKRSPGGSKEEFDDTKQESVVDEESDLNDKGKTKESKDELKEGKGGDESTSPKKCGSQNGDDTPGETGPTASASAEDPASTSTAVSNGQEYSGGTITHHNFSGENNACGGEYEDSDLVVALDTSQFADGAGGDLYDNNPNCGRTVEVSRGGKTVKVKVVDQCTTCGDAGLDLSPAAFQKLESDLDKGELQDYTWKFV</sequence>
<evidence type="ECO:0000313" key="6">
    <source>
        <dbReference type="Proteomes" id="UP001151582"/>
    </source>
</evidence>
<dbReference type="EMBL" id="JANBQB010000982">
    <property type="protein sequence ID" value="KAJ1972722.1"/>
    <property type="molecule type" value="Genomic_DNA"/>
</dbReference>
<evidence type="ECO:0000313" key="5">
    <source>
        <dbReference type="EMBL" id="KAJ1972722.1"/>
    </source>
</evidence>
<name>A0A9W8EAD1_9FUNG</name>
<protein>
    <recommendedName>
        <fullName evidence="4">RlpA-like protein double-psi beta-barrel domain-containing protein</fullName>
    </recommendedName>
</protein>
<dbReference type="InterPro" id="IPR051477">
    <property type="entry name" value="Expansin_CellWall"/>
</dbReference>
<dbReference type="SUPFAM" id="SSF50685">
    <property type="entry name" value="Barwin-like endoglucanases"/>
    <property type="match status" value="1"/>
</dbReference>
<dbReference type="Pfam" id="PF03330">
    <property type="entry name" value="DPBB_1"/>
    <property type="match status" value="1"/>
</dbReference>
<feature type="chain" id="PRO_5040807163" description="RlpA-like protein double-psi beta-barrel domain-containing protein" evidence="3">
    <location>
        <begin position="23"/>
        <end position="246"/>
    </location>
</feature>
<dbReference type="Proteomes" id="UP001151582">
    <property type="component" value="Unassembled WGS sequence"/>
</dbReference>